<protein>
    <submittedName>
        <fullName evidence="4">Polymorphic membrane protein</fullName>
    </submittedName>
</protein>
<evidence type="ECO:0000259" key="3">
    <source>
        <dbReference type="Pfam" id="PF24547"/>
    </source>
</evidence>
<organism evidence="4 5">
    <name type="scientific">Breznakia blatticola</name>
    <dbReference type="NCBI Taxonomy" id="1754012"/>
    <lineage>
        <taxon>Bacteria</taxon>
        <taxon>Bacillati</taxon>
        <taxon>Bacillota</taxon>
        <taxon>Erysipelotrichia</taxon>
        <taxon>Erysipelotrichales</taxon>
        <taxon>Erysipelotrichaceae</taxon>
        <taxon>Breznakia</taxon>
    </lineage>
</organism>
<evidence type="ECO:0000256" key="1">
    <source>
        <dbReference type="SAM" id="MobiDB-lite"/>
    </source>
</evidence>
<feature type="transmembrane region" description="Helical" evidence="2">
    <location>
        <begin position="839"/>
        <end position="858"/>
    </location>
</feature>
<dbReference type="AlphaFoldDB" id="A0A4V6Q8L3"/>
<feature type="region of interest" description="Disordered" evidence="1">
    <location>
        <begin position="784"/>
        <end position="832"/>
    </location>
</feature>
<dbReference type="InterPro" id="IPR055382">
    <property type="entry name" value="DUF7601"/>
</dbReference>
<keyword evidence="2" id="KW-0472">Membrane</keyword>
<dbReference type="OrthoDB" id="9817203at2"/>
<accession>A0A4V6Q8L3</accession>
<feature type="compositionally biased region" description="Pro residues" evidence="1">
    <location>
        <begin position="792"/>
        <end position="806"/>
    </location>
</feature>
<dbReference type="Gene3D" id="2.60.40.1140">
    <property type="entry name" value="Collagen-binding surface protein Cna, B-type domain"/>
    <property type="match status" value="1"/>
</dbReference>
<gene>
    <name evidence="4" type="ORF">EDD63_101122</name>
</gene>
<name>A0A4V6Q8L3_9FIRM</name>
<reference evidence="4 5" key="1">
    <citation type="submission" date="2019-03" db="EMBL/GenBank/DDBJ databases">
        <title>Genomic Encyclopedia of Type Strains, Phase IV (KMG-IV): sequencing the most valuable type-strain genomes for metagenomic binning, comparative biology and taxonomic classification.</title>
        <authorList>
            <person name="Goeker M."/>
        </authorList>
    </citation>
    <scope>NUCLEOTIDE SEQUENCE [LARGE SCALE GENOMIC DNA]</scope>
    <source>
        <strain evidence="4 5">DSM 28867</strain>
    </source>
</reference>
<sequence>MSTMKFLVRKQIHEKLRLLLVMMVGVSMLTGFAYTTPKLQTQEKQNVLGVTTNVATYDELKAAIDAGAQSIAITSNDMFKHPMKDTLVINHKVVITNASNLNITLKVSEGKRHFSVTKNGDLSIVDTSGHTITLTGQANEANPSSYSGGIYVGGGKLTLSNVTFNQTVAKLGGAIEAYDNAQIVLDAVTFNLTKAMTASAAGGHGSVMYYDNSKSNQELLAGTYNVHITNSKVNTPAATFNGAFFFKDVTVAIDTLQVSRVATSGNGGAFYIDNSNLDRTNAGVPQIDAKNLTITSSSSSLSGGDFHILNASVSIDNLKTTDAHASGSGGSIYAKGADVFVQNSTFIDNKSTHMAPALGFKGGAMMIVDSNFYIQDSKLESELTSRDLSANTENATYGGGIYITGATVFEASNVSVDGGQAEFGGAMYIDSATSIRISGASSFTNNHATTEYSSNTSAGDGGAIYINPEIEENGALVNMYERMHIDADTIFQGNSADVLFIPNNAIEKYDAYIPMKVQGVSPDLHSAEPDYQQSPLNSYDINFDEKAQEPTTGTIIVKYHGQNPTFFEATKSQVFVYNLADGLPTIPLKNNEEIGFTFTYSTFVKYVLRVNNDITQQGIDITDDDMHGFDLKQLPQGVILQDIGNNTKVLHIDAIWENDPVVDTHTVTIAEVTNSTTPALVDKAYTVQVYIQDDEGHPLTGYVTLSDGTNVLADANGMISFQLGSKDAPITIVDIPEGYKVKVAEVLLEGYDVSYTVNDGSGEHAYDASFYPVTSDLVIHITNTVERDTNEPTPPKPVDPLEPTPPSDGTQTPEVPKGSDTSPDDGDGPITGMKANDPIYLVILILSGAGLFGMYKLIREGRKHNS</sequence>
<dbReference type="Pfam" id="PF24547">
    <property type="entry name" value="DUF7601"/>
    <property type="match status" value="1"/>
</dbReference>
<evidence type="ECO:0000313" key="4">
    <source>
        <dbReference type="EMBL" id="TDW26407.1"/>
    </source>
</evidence>
<keyword evidence="5" id="KW-1185">Reference proteome</keyword>
<dbReference type="EMBL" id="SODD01000001">
    <property type="protein sequence ID" value="TDW26407.1"/>
    <property type="molecule type" value="Genomic_DNA"/>
</dbReference>
<evidence type="ECO:0000313" key="5">
    <source>
        <dbReference type="Proteomes" id="UP000294743"/>
    </source>
</evidence>
<dbReference type="Proteomes" id="UP000294743">
    <property type="component" value="Unassembled WGS sequence"/>
</dbReference>
<feature type="domain" description="DUF7601" evidence="3">
    <location>
        <begin position="679"/>
        <end position="767"/>
    </location>
</feature>
<comment type="caution">
    <text evidence="4">The sequence shown here is derived from an EMBL/GenBank/DDBJ whole genome shotgun (WGS) entry which is preliminary data.</text>
</comment>
<keyword evidence="2" id="KW-1133">Transmembrane helix</keyword>
<evidence type="ECO:0000256" key="2">
    <source>
        <dbReference type="SAM" id="Phobius"/>
    </source>
</evidence>
<proteinExistence type="predicted"/>
<keyword evidence="2" id="KW-0812">Transmembrane</keyword>